<dbReference type="EMBL" id="JNBR01000058">
    <property type="protein sequence ID" value="OQR99488.1"/>
    <property type="molecule type" value="Genomic_DNA"/>
</dbReference>
<evidence type="ECO:0000256" key="2">
    <source>
        <dbReference type="ARBA" id="ARBA00023043"/>
    </source>
</evidence>
<feature type="repeat" description="ANK" evidence="3">
    <location>
        <begin position="40"/>
        <end position="73"/>
    </location>
</feature>
<dbReference type="SMART" id="SM00248">
    <property type="entry name" value="ANK"/>
    <property type="match status" value="3"/>
</dbReference>
<dbReference type="PANTHER" id="PTHR24198">
    <property type="entry name" value="ANKYRIN REPEAT AND PROTEIN KINASE DOMAIN-CONTAINING PROTEIN"/>
    <property type="match status" value="1"/>
</dbReference>
<dbReference type="OrthoDB" id="194358at2759"/>
<sequence length="151" mass="16684">MTEATARAVQAALAGDWTIVANIIAGRDDLLLNATIEPQMGYTMLHLACRDNQREIVQLLLVQPQLDINRRDHNGQTALHLVCHYEYLDIVADLIAEPYIEIDAHDDDGCTPLHASMYHSQPTCAKLLLGAGASTTVRNNVCAYLLQIFKS</sequence>
<dbReference type="PROSITE" id="PS50297">
    <property type="entry name" value="ANK_REP_REGION"/>
    <property type="match status" value="2"/>
</dbReference>
<dbReference type="AlphaFoldDB" id="A0A1V9ZNC7"/>
<accession>A0A1V9ZNC7</accession>
<evidence type="ECO:0000256" key="3">
    <source>
        <dbReference type="PROSITE-ProRule" id="PRU00023"/>
    </source>
</evidence>
<dbReference type="SUPFAM" id="SSF48403">
    <property type="entry name" value="Ankyrin repeat"/>
    <property type="match status" value="1"/>
</dbReference>
<dbReference type="Gene3D" id="1.25.40.20">
    <property type="entry name" value="Ankyrin repeat-containing domain"/>
    <property type="match status" value="1"/>
</dbReference>
<dbReference type="InterPro" id="IPR036770">
    <property type="entry name" value="Ankyrin_rpt-contain_sf"/>
</dbReference>
<reference evidence="4 5" key="1">
    <citation type="journal article" date="2014" name="Genome Biol. Evol.">
        <title>The secreted proteins of Achlya hypogyna and Thraustotheca clavata identify the ancestral oomycete secretome and reveal gene acquisitions by horizontal gene transfer.</title>
        <authorList>
            <person name="Misner I."/>
            <person name="Blouin N."/>
            <person name="Leonard G."/>
            <person name="Richards T.A."/>
            <person name="Lane C.E."/>
        </authorList>
    </citation>
    <scope>NUCLEOTIDE SEQUENCE [LARGE SCALE GENOMIC DNA]</scope>
    <source>
        <strain evidence="4 5">ATCC 48635</strain>
    </source>
</reference>
<protein>
    <submittedName>
        <fullName evidence="4">Uncharacterized protein</fullName>
    </submittedName>
</protein>
<comment type="caution">
    <text evidence="4">The sequence shown here is derived from an EMBL/GenBank/DDBJ whole genome shotgun (WGS) entry which is preliminary data.</text>
</comment>
<dbReference type="Proteomes" id="UP000243579">
    <property type="component" value="Unassembled WGS sequence"/>
</dbReference>
<keyword evidence="5" id="KW-1185">Reference proteome</keyword>
<feature type="repeat" description="ANK" evidence="3">
    <location>
        <begin position="108"/>
        <end position="140"/>
    </location>
</feature>
<proteinExistence type="predicted"/>
<organism evidence="4 5">
    <name type="scientific">Achlya hypogyna</name>
    <name type="common">Oomycete</name>
    <name type="synonym">Protoachlya hypogyna</name>
    <dbReference type="NCBI Taxonomy" id="1202772"/>
    <lineage>
        <taxon>Eukaryota</taxon>
        <taxon>Sar</taxon>
        <taxon>Stramenopiles</taxon>
        <taxon>Oomycota</taxon>
        <taxon>Saprolegniomycetes</taxon>
        <taxon>Saprolegniales</taxon>
        <taxon>Achlyaceae</taxon>
        <taxon>Achlya</taxon>
    </lineage>
</organism>
<dbReference type="Pfam" id="PF12796">
    <property type="entry name" value="Ank_2"/>
    <property type="match status" value="1"/>
</dbReference>
<dbReference type="PROSITE" id="PS50088">
    <property type="entry name" value="ANK_REPEAT"/>
    <property type="match status" value="2"/>
</dbReference>
<keyword evidence="1" id="KW-0677">Repeat</keyword>
<keyword evidence="2 3" id="KW-0040">ANK repeat</keyword>
<name>A0A1V9ZNC7_ACHHY</name>
<gene>
    <name evidence="4" type="ORF">ACHHYP_06010</name>
</gene>
<dbReference type="PANTHER" id="PTHR24198:SF165">
    <property type="entry name" value="ANKYRIN REPEAT-CONTAINING PROTEIN-RELATED"/>
    <property type="match status" value="1"/>
</dbReference>
<evidence type="ECO:0000256" key="1">
    <source>
        <dbReference type="ARBA" id="ARBA00022737"/>
    </source>
</evidence>
<evidence type="ECO:0000313" key="5">
    <source>
        <dbReference type="Proteomes" id="UP000243579"/>
    </source>
</evidence>
<dbReference type="STRING" id="1202772.A0A1V9ZNC7"/>
<dbReference type="InterPro" id="IPR002110">
    <property type="entry name" value="Ankyrin_rpt"/>
</dbReference>
<evidence type="ECO:0000313" key="4">
    <source>
        <dbReference type="EMBL" id="OQR99488.1"/>
    </source>
</evidence>